<dbReference type="Gene3D" id="3.60.70.12">
    <property type="entry name" value="L-amino peptidase D-ALA esterase/amidase"/>
    <property type="match status" value="1"/>
</dbReference>
<protein>
    <submittedName>
        <fullName evidence="3">Peptidase, T4 family</fullName>
    </submittedName>
</protein>
<dbReference type="RefSeq" id="WP_023979556.1">
    <property type="nucleotide sequence ID" value="NZ_CBLX010000027.1"/>
</dbReference>
<sequence>MKRRAFCLASLAATALASTRKTRAASHGHVGQSNTLADVAGLKIGQAQDSARRTGVTVILPDQPVPCAVDVRGGGPGTRETDALNGWNLVHRIDALTLSGGSVYGLAAADGVAAWLGAQGRGFAMRRVAGVPVSPIVPAAILYDLDNGGDKNWGETPPYRALGMQAVRDAQPNLELGTIGAGYGATSGRLKGGIGSASWVTEDGITVAALVAVNSLGAVTPPHQRQFWAAPFEQGREFGGLGVSTATVAPDDWTGTKLDPAPRANTTLACIATDATLDQDDLKRIAMMAQDGLARAVHPVHSPFDGDTIFALSTQRRTIKDEGRALMVARLGSIAADVLARAVARGVYTATRPPGMNIDLWSDIPSRR</sequence>
<dbReference type="Pfam" id="PF03576">
    <property type="entry name" value="Peptidase_S58"/>
    <property type="match status" value="1"/>
</dbReference>
<keyword evidence="2" id="KW-0732">Signal</keyword>
<dbReference type="PANTHER" id="PTHR36512">
    <property type="entry name" value="D-AMINOPEPTIDASE"/>
    <property type="match status" value="1"/>
</dbReference>
<dbReference type="InterPro" id="IPR016117">
    <property type="entry name" value="ArgJ-like_dom_sf"/>
</dbReference>
<reference evidence="3 4" key="1">
    <citation type="journal article" date="2014" name="Genome Biol. Evol.">
        <title>Acetic acid bacteria genomes reveal functional traits for adaptation to life in insect guts.</title>
        <authorList>
            <person name="Chouaia B."/>
            <person name="Gaiarsa S."/>
            <person name="Crotti E."/>
            <person name="Comandatore F."/>
            <person name="Degli Esposti M."/>
            <person name="Ricci I."/>
            <person name="Alma A."/>
            <person name="Favia G."/>
            <person name="Bandi C."/>
            <person name="Daffonchio D."/>
        </authorList>
    </citation>
    <scope>NUCLEOTIDE SEQUENCE [LARGE SCALE GENOMIC DNA]</scope>
    <source>
        <strain evidence="3 4">SF2.1</strain>
    </source>
</reference>
<comment type="similarity">
    <text evidence="1">Belongs to the peptidase S58 family.</text>
</comment>
<dbReference type="InterPro" id="IPR005321">
    <property type="entry name" value="Peptidase_S58_DmpA"/>
</dbReference>
<evidence type="ECO:0000313" key="3">
    <source>
        <dbReference type="EMBL" id="CDG41240.1"/>
    </source>
</evidence>
<evidence type="ECO:0000256" key="2">
    <source>
        <dbReference type="SAM" id="SignalP"/>
    </source>
</evidence>
<dbReference type="PANTHER" id="PTHR36512:SF3">
    <property type="entry name" value="BLR5678 PROTEIN"/>
    <property type="match status" value="1"/>
</dbReference>
<organism evidence="3 4">
    <name type="scientific">Asaia bogorensis</name>
    <dbReference type="NCBI Taxonomy" id="91915"/>
    <lineage>
        <taxon>Bacteria</taxon>
        <taxon>Pseudomonadati</taxon>
        <taxon>Pseudomonadota</taxon>
        <taxon>Alphaproteobacteria</taxon>
        <taxon>Acetobacterales</taxon>
        <taxon>Acetobacteraceae</taxon>
        <taxon>Asaia</taxon>
    </lineage>
</organism>
<proteinExistence type="inferred from homology"/>
<reference evidence="3 4" key="2">
    <citation type="journal article" date="2014" name="PLoS ONE">
        <title>Evolution of mitochondria reconstructed from the energy metabolism of living bacteria.</title>
        <authorList>
            <person name="Degli Esposti M."/>
            <person name="Chouaia B."/>
            <person name="Comandatore F."/>
            <person name="Crotti E."/>
            <person name="Sassera D."/>
            <person name="Lievens P.M."/>
            <person name="Daffonchio D."/>
            <person name="Bandi C."/>
        </authorList>
    </citation>
    <scope>NUCLEOTIDE SEQUENCE [LARGE SCALE GENOMIC DNA]</scope>
    <source>
        <strain evidence="3 4">SF2.1</strain>
    </source>
</reference>
<dbReference type="eggNOG" id="COG3191">
    <property type="taxonomic scope" value="Bacteria"/>
</dbReference>
<dbReference type="Proteomes" id="UP000027583">
    <property type="component" value="Unassembled WGS sequence"/>
</dbReference>
<evidence type="ECO:0000313" key="4">
    <source>
        <dbReference type="Proteomes" id="UP000027583"/>
    </source>
</evidence>
<dbReference type="GO" id="GO:0004177">
    <property type="term" value="F:aminopeptidase activity"/>
    <property type="evidence" value="ECO:0007669"/>
    <property type="project" value="TreeGrafter"/>
</dbReference>
<feature type="signal peptide" evidence="2">
    <location>
        <begin position="1"/>
        <end position="17"/>
    </location>
</feature>
<dbReference type="CDD" id="cd02252">
    <property type="entry name" value="nylC_like"/>
    <property type="match status" value="1"/>
</dbReference>
<comment type="caution">
    <text evidence="3">The sequence shown here is derived from an EMBL/GenBank/DDBJ whole genome shotgun (WGS) entry which is preliminary data.</text>
</comment>
<dbReference type="AlphaFoldDB" id="A0A060QJV4"/>
<name>A0A060QJV4_9PROT</name>
<feature type="chain" id="PRO_5001590514" evidence="2">
    <location>
        <begin position="18"/>
        <end position="368"/>
    </location>
</feature>
<accession>A0A060QJV4</accession>
<dbReference type="EMBL" id="CBLX010000027">
    <property type="protein sequence ID" value="CDG41240.1"/>
    <property type="molecule type" value="Genomic_DNA"/>
</dbReference>
<gene>
    <name evidence="3" type="ORF">ASAP_3195</name>
</gene>
<dbReference type="SUPFAM" id="SSF56266">
    <property type="entry name" value="DmpA/ArgJ-like"/>
    <property type="match status" value="1"/>
</dbReference>
<evidence type="ECO:0000256" key="1">
    <source>
        <dbReference type="ARBA" id="ARBA00007068"/>
    </source>
</evidence>